<organism evidence="1 2">
    <name type="scientific">Tritrichomonas musculus</name>
    <dbReference type="NCBI Taxonomy" id="1915356"/>
    <lineage>
        <taxon>Eukaryota</taxon>
        <taxon>Metamonada</taxon>
        <taxon>Parabasalia</taxon>
        <taxon>Tritrichomonadida</taxon>
        <taxon>Tritrichomonadidae</taxon>
        <taxon>Tritrichomonas</taxon>
    </lineage>
</organism>
<dbReference type="Proteomes" id="UP001470230">
    <property type="component" value="Unassembled WGS sequence"/>
</dbReference>
<comment type="caution">
    <text evidence="1">The sequence shown here is derived from an EMBL/GenBank/DDBJ whole genome shotgun (WGS) entry which is preliminary data.</text>
</comment>
<protein>
    <recommendedName>
        <fullName evidence="3">NlpC/P60 domain-containing protein</fullName>
    </recommendedName>
</protein>
<keyword evidence="2" id="KW-1185">Reference proteome</keyword>
<name>A0ABR2GKP6_9EUKA</name>
<evidence type="ECO:0000313" key="1">
    <source>
        <dbReference type="EMBL" id="KAK8834002.1"/>
    </source>
</evidence>
<reference evidence="1 2" key="1">
    <citation type="submission" date="2024-04" db="EMBL/GenBank/DDBJ databases">
        <title>Tritrichomonas musculus Genome.</title>
        <authorList>
            <person name="Alves-Ferreira E."/>
            <person name="Grigg M."/>
            <person name="Lorenzi H."/>
            <person name="Galac M."/>
        </authorList>
    </citation>
    <scope>NUCLEOTIDE SEQUENCE [LARGE SCALE GENOMIC DNA]</scope>
    <source>
        <strain evidence="1 2">EAF2021</strain>
    </source>
</reference>
<proteinExistence type="predicted"/>
<accession>A0ABR2GKP6</accession>
<dbReference type="EMBL" id="JAPFFF010000558">
    <property type="protein sequence ID" value="KAK8834002.1"/>
    <property type="molecule type" value="Genomic_DNA"/>
</dbReference>
<gene>
    <name evidence="1" type="ORF">M9Y10_037224</name>
</gene>
<evidence type="ECO:0008006" key="3">
    <source>
        <dbReference type="Google" id="ProtNLM"/>
    </source>
</evidence>
<sequence>MQPVGETLYIWGGGWNDEDTAASETARHIGVWPQWKKFFSSQDSSYDFCDYAISKDGQARTPIPEYLPLGLDCSGYRGWLLYNVFHNKDMEGIGYVFPHAGRVSNFVDNNWGIAIDPEDIKNFKAGDIMDKPGHVYMVVGPCSDRSVVFVHSSPPGVHICGTVTPDGNKQSKAVALAKNYMKKYYPEYDEKYSHHGYVRNDDYLTQYTQLRWNTEGAMKDPDGYTKMTAEQVLKNLFGEE</sequence>
<evidence type="ECO:0000313" key="2">
    <source>
        <dbReference type="Proteomes" id="UP001470230"/>
    </source>
</evidence>